<proteinExistence type="predicted"/>
<dbReference type="InterPro" id="IPR011990">
    <property type="entry name" value="TPR-like_helical_dom_sf"/>
</dbReference>
<dbReference type="Gene3D" id="1.25.40.10">
    <property type="entry name" value="Tetratricopeptide repeat domain"/>
    <property type="match status" value="1"/>
</dbReference>
<accession>A0A848IZ05</accession>
<dbReference type="RefSeq" id="WP_169680077.1">
    <property type="nucleotide sequence ID" value="NZ_JABBNU010000004.1"/>
</dbReference>
<dbReference type="Pfam" id="PF11138">
    <property type="entry name" value="DUF2911"/>
    <property type="match status" value="1"/>
</dbReference>
<feature type="chain" id="PRO_5032591540" evidence="1">
    <location>
        <begin position="24"/>
        <end position="291"/>
    </location>
</feature>
<dbReference type="InterPro" id="IPR021314">
    <property type="entry name" value="DUF2911"/>
</dbReference>
<sequence>MTKHTFTILAFFAMTLFMYTANAQQGIQLPQPSPTAKIVQTVGLSTVTVDYSRPGAKGRDLFGSLIPYDQVWRTGANASTKITLSDDFTFEGEKVPAGTYALYTIPSKDKWVIIIHKNTELWGAGGYNDENDLFRLTVDAKESKEFYETFTIEFSNLGFADAMIDIKWGNSVASFKIATEVDSKVMAQINDKVINANGEVDPGMYAAAANYYLMADKDMNQAIEWIDKAIAANPDAFWLMHNKAKMQAKTGDYKGAIATAEKSMEIAKKNPDGDFGYIKNNEDAIAKWKEM</sequence>
<name>A0A848IZ05_9BACT</name>
<evidence type="ECO:0000313" key="3">
    <source>
        <dbReference type="Proteomes" id="UP000559010"/>
    </source>
</evidence>
<dbReference type="AlphaFoldDB" id="A0A848IZ05"/>
<dbReference type="Proteomes" id="UP000559010">
    <property type="component" value="Unassembled WGS sequence"/>
</dbReference>
<protein>
    <submittedName>
        <fullName evidence="2">DUF2911 domain-containing protein</fullName>
    </submittedName>
</protein>
<keyword evidence="1" id="KW-0732">Signal</keyword>
<dbReference type="EMBL" id="JABBNU010000004">
    <property type="protein sequence ID" value="NMM48388.1"/>
    <property type="molecule type" value="Genomic_DNA"/>
</dbReference>
<dbReference type="SUPFAM" id="SSF48452">
    <property type="entry name" value="TPR-like"/>
    <property type="match status" value="1"/>
</dbReference>
<gene>
    <name evidence="2" type="ORF">HH304_08260</name>
</gene>
<keyword evidence="3" id="KW-1185">Reference proteome</keyword>
<reference evidence="2 3" key="1">
    <citation type="submission" date="2020-04" db="EMBL/GenBank/DDBJ databases">
        <title>Flammeovirgaceae bacterium KN852 isolated from deep sea.</title>
        <authorList>
            <person name="Zhang D.-C."/>
        </authorList>
    </citation>
    <scope>NUCLEOTIDE SEQUENCE [LARGE SCALE GENOMIC DNA]</scope>
    <source>
        <strain evidence="2 3">KN852</strain>
    </source>
</reference>
<feature type="signal peptide" evidence="1">
    <location>
        <begin position="1"/>
        <end position="23"/>
    </location>
</feature>
<evidence type="ECO:0000313" key="2">
    <source>
        <dbReference type="EMBL" id="NMM48388.1"/>
    </source>
</evidence>
<comment type="caution">
    <text evidence="2">The sequence shown here is derived from an EMBL/GenBank/DDBJ whole genome shotgun (WGS) entry which is preliminary data.</text>
</comment>
<organism evidence="2 3">
    <name type="scientific">Marinigracilibium pacificum</name>
    <dbReference type="NCBI Taxonomy" id="2729599"/>
    <lineage>
        <taxon>Bacteria</taxon>
        <taxon>Pseudomonadati</taxon>
        <taxon>Bacteroidota</taxon>
        <taxon>Cytophagia</taxon>
        <taxon>Cytophagales</taxon>
        <taxon>Flammeovirgaceae</taxon>
        <taxon>Marinigracilibium</taxon>
    </lineage>
</organism>
<evidence type="ECO:0000256" key="1">
    <source>
        <dbReference type="SAM" id="SignalP"/>
    </source>
</evidence>